<accession>A0A7C2UJS9</accession>
<feature type="domain" description="CBS" evidence="3">
    <location>
        <begin position="177"/>
        <end position="233"/>
    </location>
</feature>
<dbReference type="CDD" id="cd04588">
    <property type="entry name" value="CBS_pair_archHTH_assoc"/>
    <property type="match status" value="1"/>
</dbReference>
<dbReference type="InterPro" id="IPR036388">
    <property type="entry name" value="WH-like_DNA-bd_sf"/>
</dbReference>
<dbReference type="PIRSF" id="PIRSF005063">
    <property type="entry name" value="UCP005063_CBS_MJ1232"/>
    <property type="match status" value="1"/>
</dbReference>
<evidence type="ECO:0000313" key="4">
    <source>
        <dbReference type="EMBL" id="HEU97466.1"/>
    </source>
</evidence>
<comment type="caution">
    <text evidence="4">The sequence shown here is derived from an EMBL/GenBank/DDBJ whole genome shotgun (WGS) entry which is preliminary data.</text>
</comment>
<dbReference type="Proteomes" id="UP000885664">
    <property type="component" value="Unassembled WGS sequence"/>
</dbReference>
<dbReference type="AlphaFoldDB" id="A0A7C2UJS9"/>
<dbReference type="InterPro" id="IPR051257">
    <property type="entry name" value="Diverse_CBS-Domain"/>
</dbReference>
<dbReference type="InterPro" id="IPR036390">
    <property type="entry name" value="WH_DNA-bd_sf"/>
</dbReference>
<proteinExistence type="predicted"/>
<dbReference type="InterPro" id="IPR005104">
    <property type="entry name" value="WHTH_HrcA_DNA-bd"/>
</dbReference>
<evidence type="ECO:0000256" key="1">
    <source>
        <dbReference type="ARBA" id="ARBA00023122"/>
    </source>
</evidence>
<dbReference type="GO" id="GO:0006355">
    <property type="term" value="P:regulation of DNA-templated transcription"/>
    <property type="evidence" value="ECO:0007669"/>
    <property type="project" value="InterPro"/>
</dbReference>
<dbReference type="Pfam" id="PF03444">
    <property type="entry name" value="WHD_HrcA"/>
    <property type="match status" value="1"/>
</dbReference>
<dbReference type="SMART" id="SM00116">
    <property type="entry name" value="CBS"/>
    <property type="match status" value="2"/>
</dbReference>
<organism evidence="4">
    <name type="scientific">Fervidicoccus fontis</name>
    <dbReference type="NCBI Taxonomy" id="683846"/>
    <lineage>
        <taxon>Archaea</taxon>
        <taxon>Thermoproteota</taxon>
        <taxon>Thermoprotei</taxon>
        <taxon>Fervidicoccales</taxon>
        <taxon>Fervidicoccaceae</taxon>
        <taxon>Fervidicoccus</taxon>
    </lineage>
</organism>
<dbReference type="SUPFAM" id="SSF54631">
    <property type="entry name" value="CBS-domain pair"/>
    <property type="match status" value="1"/>
</dbReference>
<dbReference type="Pfam" id="PF00571">
    <property type="entry name" value="CBS"/>
    <property type="match status" value="2"/>
</dbReference>
<name>A0A7C2UJS9_9CREN</name>
<dbReference type="PROSITE" id="PS51371">
    <property type="entry name" value="CBS"/>
    <property type="match status" value="2"/>
</dbReference>
<dbReference type="Gene3D" id="3.10.580.10">
    <property type="entry name" value="CBS-domain"/>
    <property type="match status" value="1"/>
</dbReference>
<keyword evidence="1 2" id="KW-0129">CBS domain</keyword>
<sequence>MYELSQTQREVLMALITLYEKNKRLVKSVEIAEMIGKDEGTVRNIISSLRSLGLLESKTGPMGGYVPTLKARELIKSTGIVSYGSLKIKKENKETNITAFSVEILDILNPAGGRAIIKASGNFDEIKEGDIIRIGPTSYNRILIDGEVQHIDRAMGQIAIVIKRLVSIPKESVGDVATKNLITLSPQMSLKEASGLLFKEKIRGAPIIDGERIVGIITTTDIAKAFSEGNIKAKVEDYMRRHVVTIREDEDIMDAVRLMELHGVGRLIVVNAIGEPRGIVTRTDILKRISAITS</sequence>
<gene>
    <name evidence="4" type="ORF">ENO36_01230</name>
</gene>
<protein>
    <submittedName>
        <fullName evidence="4">CBS domain-containing protein</fullName>
    </submittedName>
</protein>
<reference evidence="4" key="1">
    <citation type="journal article" date="2020" name="mSystems">
        <title>Genome- and Community-Level Interaction Insights into Carbon Utilization and Element Cycling Functions of Hydrothermarchaeota in Hydrothermal Sediment.</title>
        <authorList>
            <person name="Zhou Z."/>
            <person name="Liu Y."/>
            <person name="Xu W."/>
            <person name="Pan J."/>
            <person name="Luo Z.H."/>
            <person name="Li M."/>
        </authorList>
    </citation>
    <scope>NUCLEOTIDE SEQUENCE [LARGE SCALE GENOMIC DNA]</scope>
    <source>
        <strain evidence="4">SpSt-1259</strain>
    </source>
</reference>
<feature type="domain" description="CBS" evidence="3">
    <location>
        <begin position="239"/>
        <end position="294"/>
    </location>
</feature>
<evidence type="ECO:0000256" key="2">
    <source>
        <dbReference type="PROSITE-ProRule" id="PRU00703"/>
    </source>
</evidence>
<dbReference type="InterPro" id="IPR000644">
    <property type="entry name" value="CBS_dom"/>
</dbReference>
<dbReference type="PANTHER" id="PTHR43080:SF2">
    <property type="entry name" value="CBS DOMAIN-CONTAINING PROTEIN"/>
    <property type="match status" value="1"/>
</dbReference>
<dbReference type="EMBL" id="DSFE01000034">
    <property type="protein sequence ID" value="HEU97466.1"/>
    <property type="molecule type" value="Genomic_DNA"/>
</dbReference>
<evidence type="ECO:0000259" key="3">
    <source>
        <dbReference type="PROSITE" id="PS51371"/>
    </source>
</evidence>
<dbReference type="Gene3D" id="1.10.10.10">
    <property type="entry name" value="Winged helix-like DNA-binding domain superfamily/Winged helix DNA-binding domain"/>
    <property type="match status" value="1"/>
</dbReference>
<dbReference type="PANTHER" id="PTHR43080">
    <property type="entry name" value="CBS DOMAIN-CONTAINING PROTEIN CBSX3, MITOCHONDRIAL"/>
    <property type="match status" value="1"/>
</dbReference>
<dbReference type="GO" id="GO:0003677">
    <property type="term" value="F:DNA binding"/>
    <property type="evidence" value="ECO:0007669"/>
    <property type="project" value="InterPro"/>
</dbReference>
<dbReference type="InterPro" id="IPR016436">
    <property type="entry name" value="UCP005063_CBS"/>
</dbReference>
<dbReference type="InterPro" id="IPR046342">
    <property type="entry name" value="CBS_dom_sf"/>
</dbReference>
<dbReference type="SUPFAM" id="SSF46785">
    <property type="entry name" value="Winged helix' DNA-binding domain"/>
    <property type="match status" value="1"/>
</dbReference>